<proteinExistence type="predicted"/>
<dbReference type="EMBL" id="JACAZH010000009">
    <property type="protein sequence ID" value="KAF7359144.1"/>
    <property type="molecule type" value="Genomic_DNA"/>
</dbReference>
<evidence type="ECO:0000256" key="2">
    <source>
        <dbReference type="SAM" id="MobiDB-lite"/>
    </source>
</evidence>
<dbReference type="Proteomes" id="UP000623467">
    <property type="component" value="Unassembled WGS sequence"/>
</dbReference>
<feature type="compositionally biased region" description="Low complexity" evidence="2">
    <location>
        <begin position="383"/>
        <end position="401"/>
    </location>
</feature>
<name>A0A8H6YHM3_9AGAR</name>
<keyword evidence="1" id="KW-0175">Coiled coil</keyword>
<feature type="coiled-coil region" evidence="1">
    <location>
        <begin position="245"/>
        <end position="279"/>
    </location>
</feature>
<protein>
    <submittedName>
        <fullName evidence="3">Uncharacterized protein</fullName>
    </submittedName>
</protein>
<reference evidence="3" key="1">
    <citation type="submission" date="2020-05" db="EMBL/GenBank/DDBJ databases">
        <title>Mycena genomes resolve the evolution of fungal bioluminescence.</title>
        <authorList>
            <person name="Tsai I.J."/>
        </authorList>
    </citation>
    <scope>NUCLEOTIDE SEQUENCE</scope>
    <source>
        <strain evidence="3">160909Yilan</strain>
    </source>
</reference>
<organism evidence="3 4">
    <name type="scientific">Mycena sanguinolenta</name>
    <dbReference type="NCBI Taxonomy" id="230812"/>
    <lineage>
        <taxon>Eukaryota</taxon>
        <taxon>Fungi</taxon>
        <taxon>Dikarya</taxon>
        <taxon>Basidiomycota</taxon>
        <taxon>Agaricomycotina</taxon>
        <taxon>Agaricomycetes</taxon>
        <taxon>Agaricomycetidae</taxon>
        <taxon>Agaricales</taxon>
        <taxon>Marasmiineae</taxon>
        <taxon>Mycenaceae</taxon>
        <taxon>Mycena</taxon>
    </lineage>
</organism>
<gene>
    <name evidence="3" type="ORF">MSAN_01256000</name>
</gene>
<feature type="region of interest" description="Disordered" evidence="2">
    <location>
        <begin position="383"/>
        <end position="456"/>
    </location>
</feature>
<evidence type="ECO:0000313" key="3">
    <source>
        <dbReference type="EMBL" id="KAF7359144.1"/>
    </source>
</evidence>
<dbReference type="AlphaFoldDB" id="A0A8H6YHM3"/>
<evidence type="ECO:0000256" key="1">
    <source>
        <dbReference type="SAM" id="Coils"/>
    </source>
</evidence>
<accession>A0A8H6YHM3</accession>
<evidence type="ECO:0000313" key="4">
    <source>
        <dbReference type="Proteomes" id="UP000623467"/>
    </source>
</evidence>
<dbReference type="OrthoDB" id="3007511at2759"/>
<comment type="caution">
    <text evidence="3">The sequence shown here is derived from an EMBL/GenBank/DDBJ whole genome shotgun (WGS) entry which is preliminary data.</text>
</comment>
<feature type="region of interest" description="Disordered" evidence="2">
    <location>
        <begin position="178"/>
        <end position="236"/>
    </location>
</feature>
<sequence length="487" mass="53917">MGFAAKIPLIHRNIEAWLADTENQTIPHGEVVLDGNTMSTTVPLDYAVHWRSHPGTTHTVFCEIFVHGKKTRVATHFMDKDKPETQTRSSLGRISPVVMKSKNNNWLTMKAPTASKKAPSHVELHIWQAKDTPIHECRPDPRDLGGHLDEIDIDLIDDANGGKDPFIIFRFEFVLAPQPKPPNVPSPQKRKQSTEDSTHLPSNSRGSQRVIPSPFKRTRLDDPVGQPAGTSDQDNTLALDDVERLNASTKKEAKLDADLEDLDNQIETLSAEIKAKYQQMAAAVRVQAVPRMRVEDILQKHRELAVRISLALDPDFYTDAKTVQSLQNELNTLKERTEREEGLLKRHGVSDEVRVGLSVMIEQLQARRAEVDPEYEFPSTLLASAQRAPPARPSAQAGPSGTDRVQGSGRLLSDAERSGSPDGGLERASGPQRAPSSIRGARNEANASPSSLRTRLSLPNDCQTFDVVFLPFKSDVSVSLVRIVTYT</sequence>
<keyword evidence="4" id="KW-1185">Reference proteome</keyword>